<gene>
    <name evidence="2" type="ORF">KQ657_002549</name>
</gene>
<dbReference type="Proteomes" id="UP000790833">
    <property type="component" value="Unassembled WGS sequence"/>
</dbReference>
<comment type="caution">
    <text evidence="2">The sequence shown here is derived from an EMBL/GenBank/DDBJ whole genome shotgun (WGS) entry which is preliminary data.</text>
</comment>
<evidence type="ECO:0000256" key="1">
    <source>
        <dbReference type="SAM" id="MobiDB-lite"/>
    </source>
</evidence>
<sequence length="108" mass="12509">MAGYPGYYWGVGKNKKKSPKKKETLPSQPYDSVILDLNKQIKEVNKKIQGEFKKTGVKLDDNHPLIVKQKELLTAKAARREEINKKTNDNERQEGKELDEWILVKNDI</sequence>
<evidence type="ECO:0000313" key="3">
    <source>
        <dbReference type="Proteomes" id="UP000790833"/>
    </source>
</evidence>
<evidence type="ECO:0000313" key="2">
    <source>
        <dbReference type="EMBL" id="KAG7191943.1"/>
    </source>
</evidence>
<organism evidence="2 3">
    <name type="scientific">Scheffersomyces spartinae</name>
    <dbReference type="NCBI Taxonomy" id="45513"/>
    <lineage>
        <taxon>Eukaryota</taxon>
        <taxon>Fungi</taxon>
        <taxon>Dikarya</taxon>
        <taxon>Ascomycota</taxon>
        <taxon>Saccharomycotina</taxon>
        <taxon>Pichiomycetes</taxon>
        <taxon>Debaryomycetaceae</taxon>
        <taxon>Scheffersomyces</taxon>
    </lineage>
</organism>
<accession>A0A9P7V624</accession>
<keyword evidence="3" id="KW-1185">Reference proteome</keyword>
<dbReference type="AlphaFoldDB" id="A0A9P7V624"/>
<protein>
    <submittedName>
        <fullName evidence="2">Uncharacterized protein</fullName>
    </submittedName>
</protein>
<dbReference type="EMBL" id="JAHMUF010000021">
    <property type="protein sequence ID" value="KAG7191943.1"/>
    <property type="molecule type" value="Genomic_DNA"/>
</dbReference>
<feature type="region of interest" description="Disordered" evidence="1">
    <location>
        <begin position="1"/>
        <end position="28"/>
    </location>
</feature>
<proteinExistence type="predicted"/>
<name>A0A9P7V624_9ASCO</name>
<dbReference type="RefSeq" id="XP_043047494.1">
    <property type="nucleotide sequence ID" value="XM_043193307.1"/>
</dbReference>
<dbReference type="GeneID" id="66115923"/>
<reference evidence="2" key="1">
    <citation type="submission" date="2021-03" db="EMBL/GenBank/DDBJ databases">
        <authorList>
            <person name="Palmer J.M."/>
        </authorList>
    </citation>
    <scope>NUCLEOTIDE SEQUENCE</scope>
    <source>
        <strain evidence="2">ARV_011</strain>
    </source>
</reference>